<evidence type="ECO:0000313" key="2">
    <source>
        <dbReference type="Proteomes" id="UP000234345"/>
    </source>
</evidence>
<proteinExistence type="predicted"/>
<accession>A0A7Z7NHS7</accession>
<comment type="caution">
    <text evidence="1">The sequence shown here is derived from an EMBL/GenBank/DDBJ whole genome shotgun (WGS) entry which is preliminary data.</text>
</comment>
<name>A0A7Z7NHS7_XANCH</name>
<dbReference type="EMBL" id="OCZC01000058">
    <property type="protein sequence ID" value="SOO23956.1"/>
    <property type="molecule type" value="Genomic_DNA"/>
</dbReference>
<dbReference type="Proteomes" id="UP000234345">
    <property type="component" value="Unassembled WGS sequence"/>
</dbReference>
<dbReference type="RefSeq" id="WP_099801858.1">
    <property type="nucleotide sequence ID" value="NZ_OCZC01000058.1"/>
</dbReference>
<reference evidence="1 2" key="1">
    <citation type="submission" date="2017-10" db="EMBL/GenBank/DDBJ databases">
        <authorList>
            <person name="Regsiter A."/>
            <person name="William W."/>
        </authorList>
    </citation>
    <scope>NUCLEOTIDE SEQUENCE [LARGE SCALE GENOMIC DNA]</scope>
    <source>
        <strain evidence="1 2">CFBP6991</strain>
    </source>
</reference>
<dbReference type="AlphaFoldDB" id="A0A7Z7NHS7"/>
<evidence type="ECO:0000313" key="1">
    <source>
        <dbReference type="EMBL" id="SOO23956.1"/>
    </source>
</evidence>
<protein>
    <submittedName>
        <fullName evidence="1">Uncharacterized protein</fullName>
    </submittedName>
</protein>
<organism evidence="1 2">
    <name type="scientific">Xanthomonas campestris pv. phaseoli</name>
    <dbReference type="NCBI Taxonomy" id="317013"/>
    <lineage>
        <taxon>Bacteria</taxon>
        <taxon>Pseudomonadati</taxon>
        <taxon>Pseudomonadota</taxon>
        <taxon>Gammaproteobacteria</taxon>
        <taxon>Lysobacterales</taxon>
        <taxon>Lysobacteraceae</taxon>
        <taxon>Xanthomonas</taxon>
    </lineage>
</organism>
<sequence>MSQEFDGSFLQQQVVDTRIERRTIPNSERLASEMTKREAFAMAEMQGFASGPHASWFDAQTPAICAVLWADVLLAALEQKA</sequence>
<gene>
    <name evidence="1" type="ORF">XFF6991_310126</name>
</gene>